<gene>
    <name evidence="1" type="ORF">KSX_89640</name>
</gene>
<evidence type="ECO:0000313" key="1">
    <source>
        <dbReference type="EMBL" id="GHO50801.1"/>
    </source>
</evidence>
<comment type="caution">
    <text evidence="1">The sequence shown here is derived from an EMBL/GenBank/DDBJ whole genome shotgun (WGS) entry which is preliminary data.</text>
</comment>
<proteinExistence type="predicted"/>
<dbReference type="EMBL" id="BNJF01000009">
    <property type="protein sequence ID" value="GHO50801.1"/>
    <property type="molecule type" value="Genomic_DNA"/>
</dbReference>
<dbReference type="AlphaFoldDB" id="A0A8J3MYB5"/>
<name>A0A8J3MYB5_9CHLR</name>
<keyword evidence="2" id="KW-1185">Reference proteome</keyword>
<evidence type="ECO:0000313" key="2">
    <source>
        <dbReference type="Proteomes" id="UP000612362"/>
    </source>
</evidence>
<dbReference type="Proteomes" id="UP000612362">
    <property type="component" value="Unassembled WGS sequence"/>
</dbReference>
<sequence>MQRQSMITRCPECGGERVWVSVLAQAQYIGQILLKQPRRSASFFHQGENISDTQAFTCMNCGHTTLYANEPQKLIPNK</sequence>
<protein>
    <submittedName>
        <fullName evidence="1">Uncharacterized protein</fullName>
    </submittedName>
</protein>
<reference evidence="1" key="1">
    <citation type="submission" date="2020-10" db="EMBL/GenBank/DDBJ databases">
        <title>Taxonomic study of unclassified bacteria belonging to the class Ktedonobacteria.</title>
        <authorList>
            <person name="Yabe S."/>
            <person name="Wang C.M."/>
            <person name="Zheng Y."/>
            <person name="Sakai Y."/>
            <person name="Cavaletti L."/>
            <person name="Monciardini P."/>
            <person name="Donadio S."/>
        </authorList>
    </citation>
    <scope>NUCLEOTIDE SEQUENCE</scope>
    <source>
        <strain evidence="1">SOSP1-1</strain>
    </source>
</reference>
<accession>A0A8J3MYB5</accession>
<organism evidence="1 2">
    <name type="scientific">Ktedonospora formicarum</name>
    <dbReference type="NCBI Taxonomy" id="2778364"/>
    <lineage>
        <taxon>Bacteria</taxon>
        <taxon>Bacillati</taxon>
        <taxon>Chloroflexota</taxon>
        <taxon>Ktedonobacteria</taxon>
        <taxon>Ktedonobacterales</taxon>
        <taxon>Ktedonobacteraceae</taxon>
        <taxon>Ktedonospora</taxon>
    </lineage>
</organism>